<protein>
    <submittedName>
        <fullName evidence="1">Uncharacterized protein</fullName>
    </submittedName>
</protein>
<dbReference type="Proteomes" id="UP000815677">
    <property type="component" value="Unassembled WGS sequence"/>
</dbReference>
<evidence type="ECO:0000313" key="2">
    <source>
        <dbReference type="Proteomes" id="UP000815677"/>
    </source>
</evidence>
<organism evidence="1 2">
    <name type="scientific">Mycena chlorophos</name>
    <name type="common">Agaric fungus</name>
    <name type="synonym">Agaricus chlorophos</name>
    <dbReference type="NCBI Taxonomy" id="658473"/>
    <lineage>
        <taxon>Eukaryota</taxon>
        <taxon>Fungi</taxon>
        <taxon>Dikarya</taxon>
        <taxon>Basidiomycota</taxon>
        <taxon>Agaricomycotina</taxon>
        <taxon>Agaricomycetes</taxon>
        <taxon>Agaricomycetidae</taxon>
        <taxon>Agaricales</taxon>
        <taxon>Marasmiineae</taxon>
        <taxon>Mycenaceae</taxon>
        <taxon>Mycena</taxon>
    </lineage>
</organism>
<dbReference type="EMBL" id="DF839836">
    <property type="protein sequence ID" value="GAT44561.1"/>
    <property type="molecule type" value="Genomic_DNA"/>
</dbReference>
<evidence type="ECO:0000313" key="1">
    <source>
        <dbReference type="EMBL" id="GAT44561.1"/>
    </source>
</evidence>
<gene>
    <name evidence="1" type="ORF">MCHLO_02176</name>
</gene>
<proteinExistence type="predicted"/>
<reference evidence="1" key="1">
    <citation type="submission" date="2014-09" db="EMBL/GenBank/DDBJ databases">
        <title>Genome sequence of the luminous mushroom Mycena chlorophos for searching fungal bioluminescence genes.</title>
        <authorList>
            <person name="Tanaka Y."/>
            <person name="Kasuga D."/>
            <person name="Oba Y."/>
            <person name="Hase S."/>
            <person name="Sato K."/>
            <person name="Oba Y."/>
            <person name="Sakakibara Y."/>
        </authorList>
    </citation>
    <scope>NUCLEOTIDE SEQUENCE</scope>
</reference>
<sequence>MRLPSTSRTRQQLIDGSTLAARTFDRRSRCRCRRLSPPAGWPHAPGFQTSPTHHLSQECRRYGDNNPIGRNLPVHLPVPRSLLRCCKRAACTNSFHSARVILSWICPHRRSVRQAPLRAEEVECRGWVGSVFTIAFGGRGILPLALSPSPIVLGERVVSLCCGETALRDIQSTGLDPAIPCQWMPDHTPSIALVWAALAAVRT</sequence>
<accession>A0ABQ0L413</accession>
<name>A0ABQ0L413_MYCCL</name>
<keyword evidence="2" id="KW-1185">Reference proteome</keyword>